<dbReference type="OrthoDB" id="10060618at2759"/>
<evidence type="ECO:0000256" key="1">
    <source>
        <dbReference type="SAM" id="MobiDB-lite"/>
    </source>
</evidence>
<dbReference type="AlphaFoldDB" id="A0A154PK32"/>
<feature type="compositionally biased region" description="Basic and acidic residues" evidence="1">
    <location>
        <begin position="156"/>
        <end position="172"/>
    </location>
</feature>
<proteinExistence type="predicted"/>
<evidence type="ECO:0000313" key="3">
    <source>
        <dbReference type="Proteomes" id="UP000076502"/>
    </source>
</evidence>
<protein>
    <submittedName>
        <fullName evidence="2">Uncharacterized protein</fullName>
    </submittedName>
</protein>
<dbReference type="Proteomes" id="UP000076502">
    <property type="component" value="Unassembled WGS sequence"/>
</dbReference>
<sequence length="193" mass="22053">MKREIMATYKHLCSTNKTQMHENCLPGAESWCKWRVAETTGDAFDRPAPLHPDVQKHLLPIYKDLSKDELLQRCLGGHSQNVNESFNSTVWRLAPKHLHCGIQTVEIAAYIATGVFNEGYFAILKIMDVLEIRIGLHCNQYADTYDAARVKRQDRRSFSSSKEARTAQREARSSQQQFYEETEGLLYGADIAD</sequence>
<organism evidence="2 3">
    <name type="scientific">Dufourea novaeangliae</name>
    <name type="common">Sweat bee</name>
    <dbReference type="NCBI Taxonomy" id="178035"/>
    <lineage>
        <taxon>Eukaryota</taxon>
        <taxon>Metazoa</taxon>
        <taxon>Ecdysozoa</taxon>
        <taxon>Arthropoda</taxon>
        <taxon>Hexapoda</taxon>
        <taxon>Insecta</taxon>
        <taxon>Pterygota</taxon>
        <taxon>Neoptera</taxon>
        <taxon>Endopterygota</taxon>
        <taxon>Hymenoptera</taxon>
        <taxon>Apocrita</taxon>
        <taxon>Aculeata</taxon>
        <taxon>Apoidea</taxon>
        <taxon>Anthophila</taxon>
        <taxon>Halictidae</taxon>
        <taxon>Rophitinae</taxon>
        <taxon>Dufourea</taxon>
    </lineage>
</organism>
<keyword evidence="3" id="KW-1185">Reference proteome</keyword>
<accession>A0A154PK32</accession>
<evidence type="ECO:0000313" key="2">
    <source>
        <dbReference type="EMBL" id="KZC12183.1"/>
    </source>
</evidence>
<name>A0A154PK32_DUFNO</name>
<reference evidence="2 3" key="1">
    <citation type="submission" date="2015-07" db="EMBL/GenBank/DDBJ databases">
        <title>The genome of Dufourea novaeangliae.</title>
        <authorList>
            <person name="Pan H."/>
            <person name="Kapheim K."/>
        </authorList>
    </citation>
    <scope>NUCLEOTIDE SEQUENCE [LARGE SCALE GENOMIC DNA]</scope>
    <source>
        <strain evidence="2">0120121106</strain>
        <tissue evidence="2">Whole body</tissue>
    </source>
</reference>
<gene>
    <name evidence="2" type="ORF">WN55_03910</name>
</gene>
<feature type="region of interest" description="Disordered" evidence="1">
    <location>
        <begin position="156"/>
        <end position="177"/>
    </location>
</feature>
<dbReference type="EMBL" id="KQ434939">
    <property type="protein sequence ID" value="KZC12183.1"/>
    <property type="molecule type" value="Genomic_DNA"/>
</dbReference>